<dbReference type="EMBL" id="NBYY01000009">
    <property type="protein sequence ID" value="PCS23523.1"/>
    <property type="molecule type" value="Genomic_DNA"/>
</dbReference>
<evidence type="ECO:0000313" key="5">
    <source>
        <dbReference type="Proteomes" id="UP000219020"/>
    </source>
</evidence>
<keyword evidence="2" id="KW-0143">Chaperone</keyword>
<dbReference type="InterPro" id="IPR036386">
    <property type="entry name" value="HscB_C_sf"/>
</dbReference>
<dbReference type="NCBIfam" id="TIGR00714">
    <property type="entry name" value="hscB"/>
    <property type="match status" value="1"/>
</dbReference>
<keyword evidence="5" id="KW-1185">Reference proteome</keyword>
<sequence length="101" mass="11790">MISLKGLELCDEQQMMTDHEFLLQQMELRKELEEIAESDEPNLLLFDFEKKTNSIHKELLSELADAFDDACYVAAATLVSKLKFLVKLKQEIERIEDRLLD</sequence>
<evidence type="ECO:0000313" key="4">
    <source>
        <dbReference type="EMBL" id="PCS23523.1"/>
    </source>
</evidence>
<protein>
    <submittedName>
        <fullName evidence="4">Chaperone protein HscB</fullName>
    </submittedName>
</protein>
<feature type="domain" description="Co-chaperone HscB C-terminal oligomerisation" evidence="3">
    <location>
        <begin position="18"/>
        <end position="93"/>
    </location>
</feature>
<organism evidence="4 5">
    <name type="scientific">Candidatus Enterovibrio escicola</name>
    <dbReference type="NCBI Taxonomy" id="1927127"/>
    <lineage>
        <taxon>Bacteria</taxon>
        <taxon>Pseudomonadati</taxon>
        <taxon>Pseudomonadota</taxon>
        <taxon>Gammaproteobacteria</taxon>
        <taxon>Vibrionales</taxon>
        <taxon>Vibrionaceae</taxon>
        <taxon>Enterovibrio</taxon>
    </lineage>
</organism>
<dbReference type="InterPro" id="IPR004640">
    <property type="entry name" value="HscB"/>
</dbReference>
<evidence type="ECO:0000256" key="1">
    <source>
        <dbReference type="ARBA" id="ARBA00010476"/>
    </source>
</evidence>
<accession>A0A2A5T5V1</accession>
<dbReference type="GO" id="GO:0051259">
    <property type="term" value="P:protein complex oligomerization"/>
    <property type="evidence" value="ECO:0007669"/>
    <property type="project" value="InterPro"/>
</dbReference>
<dbReference type="SUPFAM" id="SSF47144">
    <property type="entry name" value="HSC20 (HSCB), C-terminal oligomerisation domain"/>
    <property type="match status" value="1"/>
</dbReference>
<evidence type="ECO:0000259" key="3">
    <source>
        <dbReference type="Pfam" id="PF07743"/>
    </source>
</evidence>
<dbReference type="GO" id="GO:0044571">
    <property type="term" value="P:[2Fe-2S] cluster assembly"/>
    <property type="evidence" value="ECO:0007669"/>
    <property type="project" value="InterPro"/>
</dbReference>
<gene>
    <name evidence="4" type="ORF">BTN49_0491</name>
</gene>
<dbReference type="GO" id="GO:0051087">
    <property type="term" value="F:protein-folding chaperone binding"/>
    <property type="evidence" value="ECO:0007669"/>
    <property type="project" value="InterPro"/>
</dbReference>
<dbReference type="Proteomes" id="UP000219020">
    <property type="component" value="Unassembled WGS sequence"/>
</dbReference>
<dbReference type="InterPro" id="IPR009073">
    <property type="entry name" value="HscB_oligo_C"/>
</dbReference>
<proteinExistence type="inferred from homology"/>
<dbReference type="GO" id="GO:0001671">
    <property type="term" value="F:ATPase activator activity"/>
    <property type="evidence" value="ECO:0007669"/>
    <property type="project" value="InterPro"/>
</dbReference>
<comment type="similarity">
    <text evidence="1">Belongs to the HscB family.</text>
</comment>
<dbReference type="AlphaFoldDB" id="A0A2A5T5V1"/>
<comment type="caution">
    <text evidence="4">The sequence shown here is derived from an EMBL/GenBank/DDBJ whole genome shotgun (WGS) entry which is preliminary data.</text>
</comment>
<dbReference type="Pfam" id="PF07743">
    <property type="entry name" value="HSCB_C"/>
    <property type="match status" value="1"/>
</dbReference>
<name>A0A2A5T5V1_9GAMM</name>
<evidence type="ECO:0000256" key="2">
    <source>
        <dbReference type="ARBA" id="ARBA00023186"/>
    </source>
</evidence>
<reference evidence="5" key="1">
    <citation type="submission" date="2017-04" db="EMBL/GenBank/DDBJ databases">
        <title>Genome evolution of the luminous symbionts of deep sea anglerfish.</title>
        <authorList>
            <person name="Hendry T.A."/>
        </authorList>
    </citation>
    <scope>NUCLEOTIDE SEQUENCE [LARGE SCALE GENOMIC DNA]</scope>
</reference>
<dbReference type="Gene3D" id="1.20.1280.20">
    <property type="entry name" value="HscB, C-terminal domain"/>
    <property type="match status" value="1"/>
</dbReference>